<dbReference type="RefSeq" id="XP_017555829.1">
    <property type="nucleotide sequence ID" value="XM_017700340.2"/>
</dbReference>
<evidence type="ECO:0000259" key="5">
    <source>
        <dbReference type="PROSITE" id="PS51716"/>
    </source>
</evidence>
<organism evidence="6 7">
    <name type="scientific">Pygocentrus nattereri</name>
    <name type="common">Red-bellied piranha</name>
    <dbReference type="NCBI Taxonomy" id="42514"/>
    <lineage>
        <taxon>Eukaryota</taxon>
        <taxon>Metazoa</taxon>
        <taxon>Chordata</taxon>
        <taxon>Craniata</taxon>
        <taxon>Vertebrata</taxon>
        <taxon>Euteleostomi</taxon>
        <taxon>Actinopterygii</taxon>
        <taxon>Neopterygii</taxon>
        <taxon>Teleostei</taxon>
        <taxon>Ostariophysi</taxon>
        <taxon>Characiformes</taxon>
        <taxon>Characoidei</taxon>
        <taxon>Pygocentrus</taxon>
    </lineage>
</organism>
<accession>A0A3B4EH77</accession>
<dbReference type="OrthoDB" id="422720at2759"/>
<dbReference type="GO" id="GO:0005525">
    <property type="term" value="F:GTP binding"/>
    <property type="evidence" value="ECO:0007669"/>
    <property type="project" value="UniProtKB-KW"/>
</dbReference>
<keyword evidence="4" id="KW-0342">GTP-binding</keyword>
<evidence type="ECO:0000313" key="6">
    <source>
        <dbReference type="Ensembl" id="ENSPNAP00000034566.1"/>
    </source>
</evidence>
<feature type="domain" description="IRG-type G" evidence="5">
    <location>
        <begin position="44"/>
        <end position="223"/>
    </location>
</feature>
<dbReference type="SUPFAM" id="SSF52540">
    <property type="entry name" value="P-loop containing nucleoside triphosphate hydrolases"/>
    <property type="match status" value="2"/>
</dbReference>
<keyword evidence="7" id="KW-1185">Reference proteome</keyword>
<sequence>MEDGMKVQKIPEEHINKIKEALQSVNPEKIPHLIMNLLDVFVRFKMDVAVTGDSGSGKSSLINALLGLDHDDEEAAPTGVVETTKEPAMYLYPNNPHVRLWDLPGMGTPTFISKRYVETMNFDLYDMFIVVTSERFRENNMLLIDEIQKRKKPLYVVRTKVDNDLLLQSKKHRFSEINALREMRDECLKYLCEKNLNVPVFLVSSHNTQSYDMQNLKDTLEKVAPELKRDIFPIFIANLSTAPGRKATAIKCHALKSGKMKEKDLHKLQKISKHLIDGTEEVKAALEALGHFQLDVAILGETGSGATTLVNALTGQKNGTRGSAHAKIAATSPQYPDIRFWHVSGTERDMDNLLKEKQILDNFDFYIIIVSDWQKTAHIELARTVRELKKHYHFVQTKVDLHLQVKEDLCCSETEILDGLRAQCAKELHITEATQSQLFLINSLDTNSFDFFSLESVLRSDLDTIRTSAFAYYVARIVRQKQESHTCQIL</sequence>
<dbReference type="GeneID" id="108428949"/>
<dbReference type="OMA" id="KDVWGKT"/>
<dbReference type="PROSITE" id="PS51716">
    <property type="entry name" value="G_IRG"/>
    <property type="match status" value="2"/>
</dbReference>
<evidence type="ECO:0000256" key="3">
    <source>
        <dbReference type="ARBA" id="ARBA00022801"/>
    </source>
</evidence>
<evidence type="ECO:0000313" key="7">
    <source>
        <dbReference type="Proteomes" id="UP001501920"/>
    </source>
</evidence>
<dbReference type="Pfam" id="PF05049">
    <property type="entry name" value="IIGP"/>
    <property type="match status" value="2"/>
</dbReference>
<feature type="domain" description="IRG-type G" evidence="5">
    <location>
        <begin position="292"/>
        <end position="461"/>
    </location>
</feature>
<evidence type="ECO:0000256" key="2">
    <source>
        <dbReference type="ARBA" id="ARBA00022741"/>
    </source>
</evidence>
<dbReference type="InterPro" id="IPR051515">
    <property type="entry name" value="IRG"/>
</dbReference>
<keyword evidence="3" id="KW-0378">Hydrolase</keyword>
<dbReference type="Proteomes" id="UP001501920">
    <property type="component" value="Chromosome 3"/>
</dbReference>
<dbReference type="GeneTree" id="ENSGT00950000183007"/>
<evidence type="ECO:0000256" key="1">
    <source>
        <dbReference type="ARBA" id="ARBA00005429"/>
    </source>
</evidence>
<reference evidence="6 7" key="1">
    <citation type="submission" date="2020-10" db="EMBL/GenBank/DDBJ databases">
        <title>Pygocentrus nattereri (red-bellied piranha) genome, fPygNat1, primary haplotype.</title>
        <authorList>
            <person name="Myers G."/>
            <person name="Meyer A."/>
            <person name="Karagic N."/>
            <person name="Pippel M."/>
            <person name="Winkler S."/>
            <person name="Tracey A."/>
            <person name="Wood J."/>
            <person name="Formenti G."/>
            <person name="Howe K."/>
            <person name="Fedrigo O."/>
            <person name="Jarvis E.D."/>
        </authorList>
    </citation>
    <scope>NUCLEOTIDE SEQUENCE [LARGE SCALE GENOMIC DNA]</scope>
</reference>
<dbReference type="InterPro" id="IPR007743">
    <property type="entry name" value="Immunity-related_GTPase-like"/>
</dbReference>
<dbReference type="AlphaFoldDB" id="A0A3B4EH77"/>
<proteinExistence type="inferred from homology"/>
<dbReference type="Gene3D" id="3.40.50.300">
    <property type="entry name" value="P-loop containing nucleotide triphosphate hydrolases"/>
    <property type="match status" value="2"/>
</dbReference>
<dbReference type="PANTHER" id="PTHR32341">
    <property type="entry name" value="INTERFERON-INDUCIBLE GTPASE"/>
    <property type="match status" value="1"/>
</dbReference>
<evidence type="ECO:0000256" key="4">
    <source>
        <dbReference type="ARBA" id="ARBA00023134"/>
    </source>
</evidence>
<dbReference type="GO" id="GO:0016020">
    <property type="term" value="C:membrane"/>
    <property type="evidence" value="ECO:0007669"/>
    <property type="project" value="InterPro"/>
</dbReference>
<dbReference type="CTD" id="565312"/>
<dbReference type="Ensembl" id="ENSPNAT00000026521.2">
    <property type="protein sequence ID" value="ENSPNAP00000034566.1"/>
    <property type="gene ID" value="ENSPNAG00000023934.2"/>
</dbReference>
<dbReference type="PANTHER" id="PTHR32341:SF10">
    <property type="entry name" value="INTERFERON-INDUCIBLE GTPASE 5"/>
    <property type="match status" value="1"/>
</dbReference>
<dbReference type="InterPro" id="IPR027417">
    <property type="entry name" value="P-loop_NTPase"/>
</dbReference>
<dbReference type="FunFam" id="3.40.50.300:FF:000541">
    <property type="entry name" value="Immunity related GTPase M"/>
    <property type="match status" value="1"/>
</dbReference>
<dbReference type="InterPro" id="IPR030385">
    <property type="entry name" value="G_IRG_dom"/>
</dbReference>
<keyword evidence="2" id="KW-0547">Nucleotide-binding</keyword>
<reference evidence="6" key="3">
    <citation type="submission" date="2025-09" db="UniProtKB">
        <authorList>
            <consortium name="Ensembl"/>
        </authorList>
    </citation>
    <scope>IDENTIFICATION</scope>
</reference>
<dbReference type="STRING" id="42514.ENSPNAP00000034566"/>
<name>A0A3B4EH77_PYGNA</name>
<comment type="similarity">
    <text evidence="1">Belongs to the TRAFAC class dynamin-like GTPase superfamily. IRG family.</text>
</comment>
<protein>
    <recommendedName>
        <fullName evidence="5">IRG-type G domain-containing protein</fullName>
    </recommendedName>
</protein>
<reference evidence="6" key="2">
    <citation type="submission" date="2025-08" db="UniProtKB">
        <authorList>
            <consortium name="Ensembl"/>
        </authorList>
    </citation>
    <scope>IDENTIFICATION</scope>
</reference>
<dbReference type="GO" id="GO:0016787">
    <property type="term" value="F:hydrolase activity"/>
    <property type="evidence" value="ECO:0007669"/>
    <property type="project" value="UniProtKB-KW"/>
</dbReference>